<dbReference type="Gene3D" id="3.40.50.1010">
    <property type="entry name" value="5'-nuclease"/>
    <property type="match status" value="1"/>
</dbReference>
<evidence type="ECO:0000256" key="2">
    <source>
        <dbReference type="ARBA" id="ARBA00022722"/>
    </source>
</evidence>
<dbReference type="GO" id="GO:0016787">
    <property type="term" value="F:hydrolase activity"/>
    <property type="evidence" value="ECO:0007669"/>
    <property type="project" value="UniProtKB-KW"/>
</dbReference>
<dbReference type="InterPro" id="IPR029060">
    <property type="entry name" value="PIN-like_dom_sf"/>
</dbReference>
<dbReference type="Pfam" id="PF01850">
    <property type="entry name" value="PIN"/>
    <property type="match status" value="1"/>
</dbReference>
<feature type="domain" description="PIN" evidence="6">
    <location>
        <begin position="1"/>
        <end position="128"/>
    </location>
</feature>
<comment type="cofactor">
    <cofactor evidence="5">
        <name>Mg(2+)</name>
        <dbReference type="ChEBI" id="CHEBI:18420"/>
    </cofactor>
</comment>
<dbReference type="STRING" id="427683.A5481_11590"/>
<dbReference type="GO" id="GO:0090729">
    <property type="term" value="F:toxin activity"/>
    <property type="evidence" value="ECO:0007669"/>
    <property type="project" value="UniProtKB-KW"/>
</dbReference>
<gene>
    <name evidence="5" type="primary">vapC</name>
    <name evidence="7" type="ORF">A5481_11590</name>
</gene>
<reference evidence="7 8" key="1">
    <citation type="submission" date="2016-04" db="EMBL/GenBank/DDBJ databases">
        <authorList>
            <person name="Evans L.H."/>
            <person name="Alamgir A."/>
            <person name="Owens N."/>
            <person name="Weber N.D."/>
            <person name="Virtaneva K."/>
            <person name="Barbian K."/>
            <person name="Babar A."/>
            <person name="Rosenke K."/>
        </authorList>
    </citation>
    <scope>NUCLEOTIDE SEQUENCE [LARGE SCALE GENOMIC DNA]</scope>
    <source>
        <strain evidence="7 8">PMB02</strain>
    </source>
</reference>
<keyword evidence="4 5" id="KW-0378">Hydrolase</keyword>
<dbReference type="OrthoDB" id="32625at2"/>
<comment type="function">
    <text evidence="5">Toxic component of a toxin-antitoxin (TA) system. An RNase.</text>
</comment>
<proteinExistence type="inferred from homology"/>
<evidence type="ECO:0000256" key="5">
    <source>
        <dbReference type="HAMAP-Rule" id="MF_00265"/>
    </source>
</evidence>
<accession>A0A179SC20</accession>
<dbReference type="Proteomes" id="UP000078316">
    <property type="component" value="Unassembled WGS sequence"/>
</dbReference>
<keyword evidence="5" id="KW-0800">Toxin</keyword>
<dbReference type="InterPro" id="IPR002716">
    <property type="entry name" value="PIN_dom"/>
</dbReference>
<keyword evidence="3 5" id="KW-0479">Metal-binding</keyword>
<dbReference type="EC" id="3.1.-.-" evidence="5"/>
<dbReference type="HAMAP" id="MF_00265">
    <property type="entry name" value="VapC_Nob1"/>
    <property type="match status" value="1"/>
</dbReference>
<dbReference type="CDD" id="cd09871">
    <property type="entry name" value="PIN_MtVapC28-VapC30-like"/>
    <property type="match status" value="1"/>
</dbReference>
<sequence>MFVDASALVAILAQEPGYTQIGERLHAVPSRSTSGLAVFEAVMAIARLKRLTIEAAEAHVRDFLHAAAITVVPITDAEAREALAAFARFGKGQGHPAQLNMGDCFAYACARTRKADLLFVGNDFSRTDIVSANP</sequence>
<evidence type="ECO:0000256" key="3">
    <source>
        <dbReference type="ARBA" id="ARBA00022723"/>
    </source>
</evidence>
<keyword evidence="5" id="KW-0460">Magnesium</keyword>
<dbReference type="InterPro" id="IPR022907">
    <property type="entry name" value="VapC_family"/>
</dbReference>
<keyword evidence="2 5" id="KW-0540">Nuclease</keyword>
<dbReference type="RefSeq" id="WP_048432115.1">
    <property type="nucleotide sequence ID" value="NZ_LWHQ01000020.1"/>
</dbReference>
<name>A0A179SC20_9HYPH</name>
<dbReference type="SUPFAM" id="SSF88723">
    <property type="entry name" value="PIN domain-like"/>
    <property type="match status" value="1"/>
</dbReference>
<evidence type="ECO:0000256" key="1">
    <source>
        <dbReference type="ARBA" id="ARBA00022649"/>
    </source>
</evidence>
<evidence type="ECO:0000259" key="6">
    <source>
        <dbReference type="Pfam" id="PF01850"/>
    </source>
</evidence>
<feature type="binding site" evidence="5">
    <location>
        <position position="103"/>
    </location>
    <ligand>
        <name>Mg(2+)</name>
        <dbReference type="ChEBI" id="CHEBI:18420"/>
    </ligand>
</feature>
<evidence type="ECO:0000313" key="8">
    <source>
        <dbReference type="Proteomes" id="UP000078316"/>
    </source>
</evidence>
<dbReference type="AlphaFoldDB" id="A0A179SC20"/>
<comment type="similarity">
    <text evidence="5">Belongs to the PINc/VapC protein family.</text>
</comment>
<dbReference type="GO" id="GO:0000287">
    <property type="term" value="F:magnesium ion binding"/>
    <property type="evidence" value="ECO:0007669"/>
    <property type="project" value="UniProtKB-UniRule"/>
</dbReference>
<comment type="caution">
    <text evidence="7">The sequence shown here is derived from an EMBL/GenBank/DDBJ whole genome shotgun (WGS) entry which is preliminary data.</text>
</comment>
<evidence type="ECO:0000256" key="4">
    <source>
        <dbReference type="ARBA" id="ARBA00022801"/>
    </source>
</evidence>
<protein>
    <recommendedName>
        <fullName evidence="5">Ribonuclease VapC</fullName>
        <shortName evidence="5">RNase VapC</shortName>
        <ecNumber evidence="5">3.1.-.-</ecNumber>
    </recommendedName>
    <alternativeName>
        <fullName evidence="5">Toxin VapC</fullName>
    </alternativeName>
</protein>
<evidence type="ECO:0000313" key="7">
    <source>
        <dbReference type="EMBL" id="OAS24947.1"/>
    </source>
</evidence>
<dbReference type="GO" id="GO:0004540">
    <property type="term" value="F:RNA nuclease activity"/>
    <property type="evidence" value="ECO:0007669"/>
    <property type="project" value="InterPro"/>
</dbReference>
<feature type="binding site" evidence="5">
    <location>
        <position position="4"/>
    </location>
    <ligand>
        <name>Mg(2+)</name>
        <dbReference type="ChEBI" id="CHEBI:18420"/>
    </ligand>
</feature>
<organism evidence="7 8">
    <name type="scientific">Methylobacterium platani</name>
    <dbReference type="NCBI Taxonomy" id="427683"/>
    <lineage>
        <taxon>Bacteria</taxon>
        <taxon>Pseudomonadati</taxon>
        <taxon>Pseudomonadota</taxon>
        <taxon>Alphaproteobacteria</taxon>
        <taxon>Hyphomicrobiales</taxon>
        <taxon>Methylobacteriaceae</taxon>
        <taxon>Methylobacterium</taxon>
    </lineage>
</organism>
<keyword evidence="1 5" id="KW-1277">Toxin-antitoxin system</keyword>
<dbReference type="EMBL" id="LWHQ01000020">
    <property type="protein sequence ID" value="OAS24947.1"/>
    <property type="molecule type" value="Genomic_DNA"/>
</dbReference>